<keyword evidence="4" id="KW-1006">Bacterial flagellum protein export</keyword>
<dbReference type="PANTHER" id="PTHR30531">
    <property type="entry name" value="FLAGELLAR BIOSYNTHETIC PROTEIN FLHB"/>
    <property type="match status" value="1"/>
</dbReference>
<keyword evidence="7" id="KW-0969">Cilium</keyword>
<sequence length="374" mass="42380">MAGDKSEQPTAGKLRKAREKGDIPRAKEVNLAVSIVMAWVMLELFFPYYQQLIAASFLAVRQMAERLHDNGALHQFMLTQVQILLKFLATLLPIPLTAALSTLVPGGWIFVLTRIKPNLKKLNPLSGAKQLFSAQHYTDVVKMIAKCLVMLVLLWHCIQANLSAIMALQGLFLREAISLGLTLFADIMRLFVLALVLFALIDLPLSGFLFRKKMRMTKKEVRDEHKNNDGNPQVKGRIRQLQRQMAMGQINQQVPHADVVITNPTHYAVALKYDPHQAAAPYIVAKGRDDIAHYIRRVAEQHRVEIVPFPPLARAVYHSTRLNQQIPAPLFRPIAQVLTYVMQLQAWRQGQGCKPRLDTHLPNLKEIMNAHEHN</sequence>
<evidence type="ECO:0000256" key="6">
    <source>
        <dbReference type="SAM" id="Phobius"/>
    </source>
</evidence>
<keyword evidence="7" id="KW-0282">Flagellum</keyword>
<keyword evidence="4" id="KW-0813">Transport</keyword>
<dbReference type="Gene3D" id="3.40.1690.10">
    <property type="entry name" value="secretion proteins EscU"/>
    <property type="match status" value="1"/>
</dbReference>
<keyword evidence="6" id="KW-1133">Transmembrane helix</keyword>
<proteinExistence type="inferred from homology"/>
<evidence type="ECO:0000256" key="2">
    <source>
        <dbReference type="ARBA" id="ARBA00021622"/>
    </source>
</evidence>
<dbReference type="RefSeq" id="WP_322541436.1">
    <property type="nucleotide sequence ID" value="NZ_JAOBTT010000001.1"/>
</dbReference>
<evidence type="ECO:0000256" key="1">
    <source>
        <dbReference type="ARBA" id="ARBA00010690"/>
    </source>
</evidence>
<comment type="similarity">
    <text evidence="1">Belongs to the type III secretion exporter family.</text>
</comment>
<dbReference type="PRINTS" id="PR00950">
    <property type="entry name" value="TYPE3IMSPROT"/>
</dbReference>
<keyword evidence="4" id="KW-0653">Protein transport</keyword>
<dbReference type="SUPFAM" id="SSF160544">
    <property type="entry name" value="EscU C-terminal domain-like"/>
    <property type="match status" value="1"/>
</dbReference>
<evidence type="ECO:0000256" key="3">
    <source>
        <dbReference type="ARBA" id="ARBA00022795"/>
    </source>
</evidence>
<evidence type="ECO:0000313" key="7">
    <source>
        <dbReference type="EMBL" id="MDZ7277318.1"/>
    </source>
</evidence>
<comment type="function">
    <text evidence="5">Required for formation of the rod structure in the basal body of the flagellar apparatus. Together with FliI and FliH, may constitute the export apparatus of flagellin.</text>
</comment>
<dbReference type="EMBL" id="JAOBTT010000001">
    <property type="protein sequence ID" value="MDZ7277318.1"/>
    <property type="molecule type" value="Genomic_DNA"/>
</dbReference>
<keyword evidence="8" id="KW-1185">Reference proteome</keyword>
<dbReference type="InterPro" id="IPR006135">
    <property type="entry name" value="T3SS_substrate_exporter"/>
</dbReference>
<feature type="transmembrane region" description="Helical" evidence="6">
    <location>
        <begin position="147"/>
        <end position="167"/>
    </location>
</feature>
<keyword evidence="3" id="KW-1005">Bacterial flagellum biogenesis</keyword>
<keyword evidence="6" id="KW-0472">Membrane</keyword>
<accession>A0ABU5LBJ3</accession>
<protein>
    <recommendedName>
        <fullName evidence="2">Flagellar biosynthetic protein FlhB</fullName>
    </recommendedName>
</protein>
<keyword evidence="7" id="KW-0966">Cell projection</keyword>
<name>A0ABU5LBJ3_9GAMM</name>
<feature type="transmembrane region" description="Helical" evidence="6">
    <location>
        <begin position="187"/>
        <end position="210"/>
    </location>
</feature>
<feature type="transmembrane region" description="Helical" evidence="6">
    <location>
        <begin position="87"/>
        <end position="112"/>
    </location>
</feature>
<keyword evidence="6" id="KW-0812">Transmembrane</keyword>
<dbReference type="PANTHER" id="PTHR30531:SF12">
    <property type="entry name" value="FLAGELLAR BIOSYNTHETIC PROTEIN FLHB"/>
    <property type="match status" value="1"/>
</dbReference>
<dbReference type="Proteomes" id="UP001288620">
    <property type="component" value="Unassembled WGS sequence"/>
</dbReference>
<dbReference type="Pfam" id="PF01312">
    <property type="entry name" value="Bac_export_2"/>
    <property type="match status" value="1"/>
</dbReference>
<gene>
    <name evidence="7" type="ORF">N4G40_03345</name>
</gene>
<evidence type="ECO:0000256" key="5">
    <source>
        <dbReference type="ARBA" id="ARBA00025078"/>
    </source>
</evidence>
<evidence type="ECO:0000256" key="4">
    <source>
        <dbReference type="ARBA" id="ARBA00023225"/>
    </source>
</evidence>
<comment type="caution">
    <text evidence="7">The sequence shown here is derived from an EMBL/GenBank/DDBJ whole genome shotgun (WGS) entry which is preliminary data.</text>
</comment>
<feature type="transmembrane region" description="Helical" evidence="6">
    <location>
        <begin position="29"/>
        <end position="49"/>
    </location>
</feature>
<evidence type="ECO:0000313" key="8">
    <source>
        <dbReference type="Proteomes" id="UP001288620"/>
    </source>
</evidence>
<dbReference type="InterPro" id="IPR029025">
    <property type="entry name" value="T3SS_substrate_exporter_C"/>
</dbReference>
<reference evidence="8" key="1">
    <citation type="submission" date="2023-07" db="EMBL/GenBank/DDBJ databases">
        <title>Structural and functional analysis of rice phyllospheric bacteria for their antimicrobial properties and defense elicitation against blast disease.</title>
        <authorList>
            <person name="Sahu K.P."/>
            <person name="Asharani P."/>
            <person name="Kumar M."/>
            <person name="Reddy B."/>
            <person name="Kumar A."/>
        </authorList>
    </citation>
    <scope>NUCLEOTIDE SEQUENCE [LARGE SCALE GENOMIC DNA]</scope>
    <source>
        <strain evidence="8">OsEp_Plm_30P10</strain>
    </source>
</reference>
<organism evidence="7 8">
    <name type="scientific">Pantoea eucrina</name>
    <dbReference type="NCBI Taxonomy" id="472693"/>
    <lineage>
        <taxon>Bacteria</taxon>
        <taxon>Pseudomonadati</taxon>
        <taxon>Pseudomonadota</taxon>
        <taxon>Gammaproteobacteria</taxon>
        <taxon>Enterobacterales</taxon>
        <taxon>Erwiniaceae</taxon>
        <taxon>Pantoea</taxon>
    </lineage>
</organism>